<name>A0A9N9EXA1_9GLOM</name>
<gene>
    <name evidence="1" type="ORF">DERYTH_LOCUS2728</name>
</gene>
<keyword evidence="2" id="KW-1185">Reference proteome</keyword>
<evidence type="ECO:0000313" key="1">
    <source>
        <dbReference type="EMBL" id="CAG8497540.1"/>
    </source>
</evidence>
<sequence>MYNDHPKPKKYQAEETSKRKIETHLFLDPGFLGSGFPSSGFPSCGCYPGCHSPGFPSCCLGPGYPGCCLGPGYPGFGCLGPGEFN</sequence>
<organism evidence="1 2">
    <name type="scientific">Dentiscutata erythropus</name>
    <dbReference type="NCBI Taxonomy" id="1348616"/>
    <lineage>
        <taxon>Eukaryota</taxon>
        <taxon>Fungi</taxon>
        <taxon>Fungi incertae sedis</taxon>
        <taxon>Mucoromycota</taxon>
        <taxon>Glomeromycotina</taxon>
        <taxon>Glomeromycetes</taxon>
        <taxon>Diversisporales</taxon>
        <taxon>Gigasporaceae</taxon>
        <taxon>Dentiscutata</taxon>
    </lineage>
</organism>
<proteinExistence type="predicted"/>
<evidence type="ECO:0000313" key="2">
    <source>
        <dbReference type="Proteomes" id="UP000789405"/>
    </source>
</evidence>
<protein>
    <submittedName>
        <fullName evidence="1">21945_t:CDS:1</fullName>
    </submittedName>
</protein>
<comment type="caution">
    <text evidence="1">The sequence shown here is derived from an EMBL/GenBank/DDBJ whole genome shotgun (WGS) entry which is preliminary data.</text>
</comment>
<dbReference type="Proteomes" id="UP000789405">
    <property type="component" value="Unassembled WGS sequence"/>
</dbReference>
<accession>A0A9N9EXA1</accession>
<dbReference type="EMBL" id="CAJVPY010000898">
    <property type="protein sequence ID" value="CAG8497540.1"/>
    <property type="molecule type" value="Genomic_DNA"/>
</dbReference>
<reference evidence="1" key="1">
    <citation type="submission" date="2021-06" db="EMBL/GenBank/DDBJ databases">
        <authorList>
            <person name="Kallberg Y."/>
            <person name="Tangrot J."/>
            <person name="Rosling A."/>
        </authorList>
    </citation>
    <scope>NUCLEOTIDE SEQUENCE</scope>
    <source>
        <strain evidence="1">MA453B</strain>
    </source>
</reference>
<dbReference type="AlphaFoldDB" id="A0A9N9EXA1"/>